<dbReference type="PROSITE" id="PS00141">
    <property type="entry name" value="ASP_PROTEASE"/>
    <property type="match status" value="1"/>
</dbReference>
<organism evidence="2 3">
    <name type="scientific">Flavisphingopyxis soli</name>
    <dbReference type="NCBI Taxonomy" id="2601267"/>
    <lineage>
        <taxon>Bacteria</taxon>
        <taxon>Pseudomonadati</taxon>
        <taxon>Pseudomonadota</taxon>
        <taxon>Alphaproteobacteria</taxon>
        <taxon>Sphingomonadales</taxon>
        <taxon>Sphingopyxidaceae</taxon>
        <taxon>Flavisphingopyxis</taxon>
    </lineage>
</organism>
<dbReference type="GO" id="GO:0006508">
    <property type="term" value="P:proteolysis"/>
    <property type="evidence" value="ECO:0007669"/>
    <property type="project" value="UniProtKB-KW"/>
</dbReference>
<dbReference type="InterPro" id="IPR021109">
    <property type="entry name" value="Peptidase_aspartic_dom_sf"/>
</dbReference>
<dbReference type="NCBIfam" id="TIGR02281">
    <property type="entry name" value="clan_AA_DTGA"/>
    <property type="match status" value="1"/>
</dbReference>
<feature type="transmembrane region" description="Helical" evidence="1">
    <location>
        <begin position="36"/>
        <end position="53"/>
    </location>
</feature>
<protein>
    <submittedName>
        <fullName evidence="2">TIGR02281 family clan AA aspartic protease</fullName>
        <ecNumber evidence="2">3.4.23.-</ecNumber>
    </submittedName>
</protein>
<accession>A0A5C6U7X8</accession>
<evidence type="ECO:0000256" key="1">
    <source>
        <dbReference type="SAM" id="Phobius"/>
    </source>
</evidence>
<reference evidence="2 3" key="1">
    <citation type="submission" date="2019-08" db="EMBL/GenBank/DDBJ databases">
        <title>Sphingorhabdus soil sp. nov., isolated from arctic soil.</title>
        <authorList>
            <person name="Liu Y."/>
        </authorList>
    </citation>
    <scope>NUCLEOTIDE SEQUENCE [LARGE SCALE GENOMIC DNA]</scope>
    <source>
        <strain evidence="2 3">D-2Q-5-6</strain>
    </source>
</reference>
<keyword evidence="1" id="KW-1133">Transmembrane helix</keyword>
<proteinExistence type="predicted"/>
<dbReference type="AlphaFoldDB" id="A0A5C6U7X8"/>
<evidence type="ECO:0000313" key="2">
    <source>
        <dbReference type="EMBL" id="TXC69173.1"/>
    </source>
</evidence>
<keyword evidence="2" id="KW-0645">Protease</keyword>
<keyword evidence="2" id="KW-0378">Hydrolase</keyword>
<evidence type="ECO:0000313" key="3">
    <source>
        <dbReference type="Proteomes" id="UP000321129"/>
    </source>
</evidence>
<keyword evidence="1" id="KW-0472">Membrane</keyword>
<gene>
    <name evidence="2" type="ORF">FSZ31_09645</name>
</gene>
<dbReference type="CDD" id="cd05483">
    <property type="entry name" value="retropepsin_like_bacteria"/>
    <property type="match status" value="1"/>
</dbReference>
<dbReference type="Pfam" id="PF13975">
    <property type="entry name" value="gag-asp_proteas"/>
    <property type="match status" value="1"/>
</dbReference>
<dbReference type="InterPro" id="IPR001969">
    <property type="entry name" value="Aspartic_peptidase_AS"/>
</dbReference>
<dbReference type="EMBL" id="VOPY01000002">
    <property type="protein sequence ID" value="TXC69173.1"/>
    <property type="molecule type" value="Genomic_DNA"/>
</dbReference>
<comment type="caution">
    <text evidence="2">The sequence shown here is derived from an EMBL/GenBank/DDBJ whole genome shotgun (WGS) entry which is preliminary data.</text>
</comment>
<dbReference type="InterPro" id="IPR011969">
    <property type="entry name" value="Clan_AA_Asp_peptidase_C"/>
</dbReference>
<dbReference type="SUPFAM" id="SSF50630">
    <property type="entry name" value="Acid proteases"/>
    <property type="match status" value="1"/>
</dbReference>
<dbReference type="InterPro" id="IPR034122">
    <property type="entry name" value="Retropepsin-like_bacterial"/>
</dbReference>
<dbReference type="GO" id="GO:0004190">
    <property type="term" value="F:aspartic-type endopeptidase activity"/>
    <property type="evidence" value="ECO:0007669"/>
    <property type="project" value="InterPro"/>
</dbReference>
<keyword evidence="1" id="KW-0812">Transmembrane</keyword>
<keyword evidence="3" id="KW-1185">Reference proteome</keyword>
<dbReference type="EC" id="3.4.23.-" evidence="2"/>
<dbReference type="Proteomes" id="UP000321129">
    <property type="component" value="Unassembled WGS sequence"/>
</dbReference>
<dbReference type="Gene3D" id="2.40.70.10">
    <property type="entry name" value="Acid Proteases"/>
    <property type="match status" value="1"/>
</dbReference>
<feature type="transmembrane region" description="Helical" evidence="1">
    <location>
        <begin position="6"/>
        <end position="24"/>
    </location>
</feature>
<sequence>MNGDQWPELVWYVGALVLVGSALIARRVKFSAMLRYILVWIAIFMAAYGLFLFRDDLASVWARARADLGGAPEASVSGSEVIIRRDPDGHFWVNASVNGLATRFLIDSGATTTSVSREFAERVKLNVDNDGYPVLVDTANGEAVMRRGKIDQLVVGSIVVEGHHVLVGDAIGDVGVLGMNFLSGLKSWRVEGASLTLTP</sequence>
<name>A0A5C6U7X8_9SPHN</name>